<dbReference type="KEGG" id="gsl:Gasu_29730"/>
<keyword evidence="1" id="KW-1133">Transmembrane helix</keyword>
<keyword evidence="3" id="KW-1185">Reference proteome</keyword>
<evidence type="ECO:0000256" key="1">
    <source>
        <dbReference type="SAM" id="Phobius"/>
    </source>
</evidence>
<protein>
    <submittedName>
        <fullName evidence="2">Uncharacterized protein</fullName>
    </submittedName>
</protein>
<dbReference type="GeneID" id="17088529"/>
<dbReference type="AlphaFoldDB" id="M2XI38"/>
<sequence>MQDTIPPMERRQYIAILLVIALNLVKFTSETFPTLISNSFVVLVGQVDFYYLRFFFKPCSSFLYKNPSSRLEL</sequence>
<name>M2XI38_GALSU</name>
<accession>M2XI38</accession>
<dbReference type="Gramene" id="EME29757">
    <property type="protein sequence ID" value="EME29757"/>
    <property type="gene ID" value="Gasu_29730"/>
</dbReference>
<dbReference type="EMBL" id="KB454506">
    <property type="protein sequence ID" value="EME29757.1"/>
    <property type="molecule type" value="Genomic_DNA"/>
</dbReference>
<organism evidence="2 3">
    <name type="scientific">Galdieria sulphuraria</name>
    <name type="common">Red alga</name>
    <dbReference type="NCBI Taxonomy" id="130081"/>
    <lineage>
        <taxon>Eukaryota</taxon>
        <taxon>Rhodophyta</taxon>
        <taxon>Bangiophyceae</taxon>
        <taxon>Galdieriales</taxon>
        <taxon>Galdieriaceae</taxon>
        <taxon>Galdieria</taxon>
    </lineage>
</organism>
<evidence type="ECO:0000313" key="3">
    <source>
        <dbReference type="Proteomes" id="UP000030680"/>
    </source>
</evidence>
<dbReference type="RefSeq" id="XP_005706277.1">
    <property type="nucleotide sequence ID" value="XM_005706220.1"/>
</dbReference>
<reference evidence="3" key="1">
    <citation type="journal article" date="2013" name="Science">
        <title>Gene transfer from bacteria and archaea facilitated evolution of an extremophilic eukaryote.</title>
        <authorList>
            <person name="Schonknecht G."/>
            <person name="Chen W.H."/>
            <person name="Ternes C.M."/>
            <person name="Barbier G.G."/>
            <person name="Shrestha R.P."/>
            <person name="Stanke M."/>
            <person name="Brautigam A."/>
            <person name="Baker B.J."/>
            <person name="Banfield J.F."/>
            <person name="Garavito R.M."/>
            <person name="Carr K."/>
            <person name="Wilkerson C."/>
            <person name="Rensing S.A."/>
            <person name="Gagneul D."/>
            <person name="Dickenson N.E."/>
            <person name="Oesterhelt C."/>
            <person name="Lercher M.J."/>
            <person name="Weber A.P."/>
        </authorList>
    </citation>
    <scope>NUCLEOTIDE SEQUENCE [LARGE SCALE GENOMIC DNA]</scope>
    <source>
        <strain evidence="3">074W</strain>
    </source>
</reference>
<proteinExistence type="predicted"/>
<gene>
    <name evidence="2" type="ORF">Gasu_29730</name>
</gene>
<feature type="transmembrane region" description="Helical" evidence="1">
    <location>
        <begin position="12"/>
        <end position="29"/>
    </location>
</feature>
<evidence type="ECO:0000313" key="2">
    <source>
        <dbReference type="EMBL" id="EME29757.1"/>
    </source>
</evidence>
<keyword evidence="1" id="KW-0472">Membrane</keyword>
<dbReference type="Proteomes" id="UP000030680">
    <property type="component" value="Unassembled WGS sequence"/>
</dbReference>
<keyword evidence="1" id="KW-0812">Transmembrane</keyword>